<name>A0A2T7NQ62_POMCA</name>
<evidence type="ECO:0000313" key="3">
    <source>
        <dbReference type="Proteomes" id="UP000245119"/>
    </source>
</evidence>
<proteinExistence type="predicted"/>
<accession>A0A2T7NQ62</accession>
<feature type="compositionally biased region" description="Pro residues" evidence="1">
    <location>
        <begin position="96"/>
        <end position="117"/>
    </location>
</feature>
<dbReference type="Proteomes" id="UP000245119">
    <property type="component" value="Linkage Group LG10"/>
</dbReference>
<gene>
    <name evidence="2" type="ORF">C0Q70_16576</name>
</gene>
<comment type="caution">
    <text evidence="2">The sequence shown here is derived from an EMBL/GenBank/DDBJ whole genome shotgun (WGS) entry which is preliminary data.</text>
</comment>
<dbReference type="AlphaFoldDB" id="A0A2T7NQ62"/>
<evidence type="ECO:0000256" key="1">
    <source>
        <dbReference type="SAM" id="MobiDB-lite"/>
    </source>
</evidence>
<organism evidence="2 3">
    <name type="scientific">Pomacea canaliculata</name>
    <name type="common">Golden apple snail</name>
    <dbReference type="NCBI Taxonomy" id="400727"/>
    <lineage>
        <taxon>Eukaryota</taxon>
        <taxon>Metazoa</taxon>
        <taxon>Spiralia</taxon>
        <taxon>Lophotrochozoa</taxon>
        <taxon>Mollusca</taxon>
        <taxon>Gastropoda</taxon>
        <taxon>Caenogastropoda</taxon>
        <taxon>Architaenioglossa</taxon>
        <taxon>Ampullarioidea</taxon>
        <taxon>Ampullariidae</taxon>
        <taxon>Pomacea</taxon>
    </lineage>
</organism>
<evidence type="ECO:0000313" key="2">
    <source>
        <dbReference type="EMBL" id="PVD23308.1"/>
    </source>
</evidence>
<feature type="region of interest" description="Disordered" evidence="1">
    <location>
        <begin position="88"/>
        <end position="124"/>
    </location>
</feature>
<keyword evidence="3" id="KW-1185">Reference proteome</keyword>
<protein>
    <submittedName>
        <fullName evidence="2">Uncharacterized protein</fullName>
    </submittedName>
</protein>
<dbReference type="EMBL" id="PZQS01000010">
    <property type="protein sequence ID" value="PVD23308.1"/>
    <property type="molecule type" value="Genomic_DNA"/>
</dbReference>
<sequence length="124" mass="13401">MKPGDTNSGCICTDNTLFVPNDKRCQGLLRVADGQTRSGCSFGKERQPWAPKLCLIPRSFHESTAYSGDYFLSPPLSHQATLPSCHPAIQRSHPATLPPSHPAIQPPCHPATQPPSHPATLPKV</sequence>
<reference evidence="2 3" key="1">
    <citation type="submission" date="2018-04" db="EMBL/GenBank/DDBJ databases">
        <title>The genome of golden apple snail Pomacea canaliculata provides insight into stress tolerance and invasive adaptation.</title>
        <authorList>
            <person name="Liu C."/>
            <person name="Liu B."/>
            <person name="Ren Y."/>
            <person name="Zhang Y."/>
            <person name="Wang H."/>
            <person name="Li S."/>
            <person name="Jiang F."/>
            <person name="Yin L."/>
            <person name="Zhang G."/>
            <person name="Qian W."/>
            <person name="Fan W."/>
        </authorList>
    </citation>
    <scope>NUCLEOTIDE SEQUENCE [LARGE SCALE GENOMIC DNA]</scope>
    <source>
        <strain evidence="2">SZHN2017</strain>
        <tissue evidence="2">Muscle</tissue>
    </source>
</reference>